<evidence type="ECO:0000256" key="4">
    <source>
        <dbReference type="ARBA" id="ARBA00022741"/>
    </source>
</evidence>
<dbReference type="GO" id="GO:0016301">
    <property type="term" value="F:kinase activity"/>
    <property type="evidence" value="ECO:0007669"/>
    <property type="project" value="UniProtKB-KW"/>
</dbReference>
<feature type="domain" description="7,8-dihydro-6-hydroxymethylpterin-pyrophosphokinase" evidence="8">
    <location>
        <begin position="8"/>
        <end position="131"/>
    </location>
</feature>
<dbReference type="CDD" id="cd00483">
    <property type="entry name" value="HPPK"/>
    <property type="match status" value="1"/>
</dbReference>
<protein>
    <recommendedName>
        <fullName evidence="2">2-amino-4-hydroxy-6-hydroxymethyldihydropteridine diphosphokinase</fullName>
        <ecNumber evidence="2">2.7.6.3</ecNumber>
    </recommendedName>
</protein>
<keyword evidence="5" id="KW-0418">Kinase</keyword>
<evidence type="ECO:0000256" key="7">
    <source>
        <dbReference type="ARBA" id="ARBA00022909"/>
    </source>
</evidence>
<keyword evidence="6" id="KW-0067">ATP-binding</keyword>
<dbReference type="Pfam" id="PF01288">
    <property type="entry name" value="HPPK"/>
    <property type="match status" value="1"/>
</dbReference>
<keyword evidence="4" id="KW-0547">Nucleotide-binding</keyword>
<comment type="pathway">
    <text evidence="1">Cofactor biosynthesis; tetrahydrofolate biosynthesis; 2-amino-4-hydroxy-6-hydroxymethyl-7,8-dihydropteridine diphosphate from 7,8-dihydroneopterin triphosphate: step 4/4.</text>
</comment>
<dbReference type="RefSeq" id="WP_304994879.1">
    <property type="nucleotide sequence ID" value="NZ_CP101717.1"/>
</dbReference>
<evidence type="ECO:0000256" key="6">
    <source>
        <dbReference type="ARBA" id="ARBA00022840"/>
    </source>
</evidence>
<dbReference type="InterPro" id="IPR000550">
    <property type="entry name" value="Hppk"/>
</dbReference>
<evidence type="ECO:0000259" key="8">
    <source>
        <dbReference type="Pfam" id="PF01288"/>
    </source>
</evidence>
<accession>A0AB38YDZ8</accession>
<dbReference type="InterPro" id="IPR035907">
    <property type="entry name" value="Hppk_sf"/>
</dbReference>
<dbReference type="PANTHER" id="PTHR43071:SF2">
    <property type="entry name" value="2-AMINO-4-HYDROXY-6-HYDROXYMETHYLDIHYDROPTERIDINE PYROPHOSPHOKINASE"/>
    <property type="match status" value="1"/>
</dbReference>
<name>A0AB38YDZ8_9GAMM</name>
<evidence type="ECO:0000256" key="2">
    <source>
        <dbReference type="ARBA" id="ARBA00013253"/>
    </source>
</evidence>
<dbReference type="Gene3D" id="3.30.70.560">
    <property type="entry name" value="7,8-Dihydro-6-hydroxymethylpterin-pyrophosphokinase HPPK"/>
    <property type="match status" value="1"/>
</dbReference>
<dbReference type="AlphaFoldDB" id="A0AB38YDZ8"/>
<keyword evidence="3 9" id="KW-0808">Transferase</keyword>
<evidence type="ECO:0000256" key="1">
    <source>
        <dbReference type="ARBA" id="ARBA00005051"/>
    </source>
</evidence>
<organism evidence="9">
    <name type="scientific">Salinispirillum sp. LH 10-3-1</name>
    <dbReference type="NCBI Taxonomy" id="2952525"/>
    <lineage>
        <taxon>Bacteria</taxon>
        <taxon>Pseudomonadati</taxon>
        <taxon>Pseudomonadota</taxon>
        <taxon>Gammaproteobacteria</taxon>
        <taxon>Oceanospirillales</taxon>
        <taxon>Saccharospirillaceae</taxon>
        <taxon>Salinispirillum</taxon>
    </lineage>
</organism>
<dbReference type="GO" id="GO:0003848">
    <property type="term" value="F:2-amino-4-hydroxy-6-hydroxymethyldihydropteridine diphosphokinase activity"/>
    <property type="evidence" value="ECO:0007669"/>
    <property type="project" value="UniProtKB-EC"/>
</dbReference>
<dbReference type="GO" id="GO:0046656">
    <property type="term" value="P:folic acid biosynthetic process"/>
    <property type="evidence" value="ECO:0007669"/>
    <property type="project" value="UniProtKB-KW"/>
</dbReference>
<reference evidence="9" key="1">
    <citation type="submission" date="2022-07" db="EMBL/GenBank/DDBJ databases">
        <title>Complete genome sequence of Salinispirillum sp. LH10-3-1 capable of multiple carbohydrate inversion isolated from a soda lake.</title>
        <authorList>
            <person name="Liu J."/>
            <person name="Zhai Y."/>
            <person name="Zhang H."/>
            <person name="Yang H."/>
            <person name="Qu J."/>
            <person name="Li J."/>
        </authorList>
    </citation>
    <scope>NUCLEOTIDE SEQUENCE</scope>
    <source>
        <strain evidence="9">LH 10-3-1</strain>
    </source>
</reference>
<dbReference type="GO" id="GO:0005524">
    <property type="term" value="F:ATP binding"/>
    <property type="evidence" value="ECO:0007669"/>
    <property type="project" value="UniProtKB-KW"/>
</dbReference>
<evidence type="ECO:0000256" key="3">
    <source>
        <dbReference type="ARBA" id="ARBA00022679"/>
    </source>
</evidence>
<proteinExistence type="predicted"/>
<gene>
    <name evidence="9" type="primary">folK</name>
    <name evidence="9" type="ORF">NFC81_12860</name>
</gene>
<dbReference type="EMBL" id="CP101717">
    <property type="protein sequence ID" value="WLD57594.1"/>
    <property type="molecule type" value="Genomic_DNA"/>
</dbReference>
<evidence type="ECO:0000256" key="5">
    <source>
        <dbReference type="ARBA" id="ARBA00022777"/>
    </source>
</evidence>
<dbReference type="PANTHER" id="PTHR43071">
    <property type="entry name" value="2-AMINO-4-HYDROXY-6-HYDROXYMETHYLDIHYDROPTERIDINE PYROPHOSPHOKINASE"/>
    <property type="match status" value="1"/>
</dbReference>
<dbReference type="EC" id="2.7.6.3" evidence="2"/>
<dbReference type="NCBIfam" id="TIGR01498">
    <property type="entry name" value="folK"/>
    <property type="match status" value="1"/>
</dbReference>
<evidence type="ECO:0000313" key="9">
    <source>
        <dbReference type="EMBL" id="WLD57594.1"/>
    </source>
</evidence>
<dbReference type="SUPFAM" id="SSF55083">
    <property type="entry name" value="6-hydroxymethyl-7,8-dihydropterin pyrophosphokinase, HPPK"/>
    <property type="match status" value="1"/>
</dbReference>
<keyword evidence="7" id="KW-0289">Folate biosynthesis</keyword>
<sequence>MQGTEVLLSLGSNVDREFHLTAALNALLAAYGTLDVSPVYESAAVGFEGDAFFNLVVALWTTESLPDLNQHLKQIEDDCGRDRSQPKFSDRTLDIDVLTYGTLSGVVEGIRLPRYEVYKNAYVLKPLADIRSEQPVPGDVEHTWQSLWALFPKDKQPLRVVDIGWITPDR</sequence>